<feature type="domain" description="Caspase family p20" evidence="3">
    <location>
        <begin position="113"/>
        <end position="185"/>
    </location>
</feature>
<reference evidence="4" key="1">
    <citation type="submission" date="2019-02" db="EMBL/GenBank/DDBJ databases">
        <authorList>
            <person name="Gruber-Vodicka R. H."/>
            <person name="Seah K. B. B."/>
        </authorList>
    </citation>
    <scope>NUCLEOTIDE SEQUENCE</scope>
    <source>
        <strain evidence="4">BECK_BZ131</strain>
    </source>
</reference>
<keyword evidence="2" id="KW-0812">Transmembrane</keyword>
<dbReference type="Pfam" id="PF00656">
    <property type="entry name" value="Peptidase_C14"/>
    <property type="match status" value="1"/>
</dbReference>
<evidence type="ECO:0000256" key="2">
    <source>
        <dbReference type="SAM" id="Phobius"/>
    </source>
</evidence>
<feature type="region of interest" description="Disordered" evidence="1">
    <location>
        <begin position="70"/>
        <end position="102"/>
    </location>
</feature>
<dbReference type="AlphaFoldDB" id="A0A450TNA0"/>
<protein>
    <submittedName>
        <fullName evidence="4">Caspase domain-containing protein</fullName>
    </submittedName>
</protein>
<proteinExistence type="predicted"/>
<dbReference type="GO" id="GO:0006508">
    <property type="term" value="P:proteolysis"/>
    <property type="evidence" value="ECO:0007669"/>
    <property type="project" value="InterPro"/>
</dbReference>
<dbReference type="PROSITE" id="PS50208">
    <property type="entry name" value="CASPASE_P20"/>
    <property type="match status" value="1"/>
</dbReference>
<dbReference type="InterPro" id="IPR011600">
    <property type="entry name" value="Pept_C14_caspase"/>
</dbReference>
<dbReference type="GO" id="GO:0004197">
    <property type="term" value="F:cysteine-type endopeptidase activity"/>
    <property type="evidence" value="ECO:0007669"/>
    <property type="project" value="InterPro"/>
</dbReference>
<keyword evidence="2" id="KW-1133">Transmembrane helix</keyword>
<keyword evidence="2" id="KW-0472">Membrane</keyword>
<dbReference type="InterPro" id="IPR052039">
    <property type="entry name" value="Caspase-related_regulators"/>
</dbReference>
<dbReference type="PANTHER" id="PTHR22576:SF37">
    <property type="entry name" value="MUCOSA-ASSOCIATED LYMPHOID TISSUE LYMPHOMA TRANSLOCATION PROTEIN 1"/>
    <property type="match status" value="1"/>
</dbReference>
<organism evidence="4">
    <name type="scientific">Candidatus Kentrum sp. FW</name>
    <dbReference type="NCBI Taxonomy" id="2126338"/>
    <lineage>
        <taxon>Bacteria</taxon>
        <taxon>Pseudomonadati</taxon>
        <taxon>Pseudomonadota</taxon>
        <taxon>Gammaproteobacteria</taxon>
        <taxon>Candidatus Kentrum</taxon>
    </lineage>
</organism>
<feature type="transmembrane region" description="Helical" evidence="2">
    <location>
        <begin position="32"/>
        <end position="52"/>
    </location>
</feature>
<feature type="compositionally biased region" description="Basic and acidic residues" evidence="1">
    <location>
        <begin position="7"/>
        <end position="18"/>
    </location>
</feature>
<evidence type="ECO:0000313" key="4">
    <source>
        <dbReference type="EMBL" id="VFJ69244.1"/>
    </source>
</evidence>
<dbReference type="InterPro" id="IPR029030">
    <property type="entry name" value="Caspase-like_dom_sf"/>
</dbReference>
<dbReference type="SUPFAM" id="SSF52129">
    <property type="entry name" value="Caspase-like"/>
    <property type="match status" value="1"/>
</dbReference>
<dbReference type="PANTHER" id="PTHR22576">
    <property type="entry name" value="MUCOSA ASSOCIATED LYMPHOID TISSUE LYMPHOMA TRANSLOCATION PROTEIN 1/PARACASPASE"/>
    <property type="match status" value="1"/>
</dbReference>
<dbReference type="Gene3D" id="3.40.50.1460">
    <property type="match status" value="1"/>
</dbReference>
<name>A0A450TNA0_9GAMM</name>
<feature type="region of interest" description="Disordered" evidence="1">
    <location>
        <begin position="1"/>
        <end position="26"/>
    </location>
</feature>
<accession>A0A450TNA0</accession>
<sequence length="362" mass="40051">MHQRKPSRPEPSRTHPPDRSPSPETDHRMKTFFVVHGKWLAAGLLVFLWLVGNRQDIVSFFFPPEPTIPPAPSSPPLAEPSSRNEPAASPGSGGPFPDGFTPAERPDFGDYHALLIGNDQYRHLPRLKNARRDVETLSKVLKDRYGFQVTILLDATRDRIITALDRFRDSLHGRDNLLIYYAGHGRFDPDANQGYWLPVEAEENRRANWVSNADVTDNLKALGAKHVLLVSDSCYAGKLVRGEGLRGVRPAGKKPGKIEDFFHRMAQRKARTVMTSGGLEPVLDGGGQRGLSVFATAFIDALEQRTDAVFGTQALFGEIQKKVGYNAEQIPEYSYLHGTGHDGGDFLFVRARNAAGGDSVDN</sequence>
<gene>
    <name evidence="4" type="ORF">BECKFW1821C_GA0114237_101826</name>
</gene>
<dbReference type="InterPro" id="IPR001309">
    <property type="entry name" value="Pept_C14_p20"/>
</dbReference>
<evidence type="ECO:0000259" key="3">
    <source>
        <dbReference type="PROSITE" id="PS50208"/>
    </source>
</evidence>
<evidence type="ECO:0000256" key="1">
    <source>
        <dbReference type="SAM" id="MobiDB-lite"/>
    </source>
</evidence>
<dbReference type="EMBL" id="CAADFE010000018">
    <property type="protein sequence ID" value="VFJ69244.1"/>
    <property type="molecule type" value="Genomic_DNA"/>
</dbReference>